<dbReference type="GO" id="GO:0016787">
    <property type="term" value="F:hydrolase activity"/>
    <property type="evidence" value="ECO:0007669"/>
    <property type="project" value="UniProtKB-KW"/>
</dbReference>
<sequence>METVKYKKFFDGRVLFVDNDSIIACKSNNLFISYDRGDSYSLLTSLPCSFLEKLILKSSLLSRLFRKGVSFLDRADSGDYLIFFNKSTYRLKNNRLEFTGSIRGSRPLSVARKNGDFFYGEYRSNPERKPVSIFKLSKFDNVWKSVIQMDGVRHIHGVFYDIYTDSFWVTTGDSDGESGIYNSNDDFKTVDKVVGGAQIYRAVHLTFTEEYIFYGSDTPKEDNYICKLKRSDLKLERHQRVDNSVFYSRAFGNVICFSTAAEPSTVNSESHVQLWINKDEKYFSLSFKKDMFSMRYFQYGQIFFPSGPGDNQNIYFTNYAIEKHLTTFKVSIKDIV</sequence>
<protein>
    <submittedName>
        <fullName evidence="1">Glycosyl hydrolase BNR repeat-containing protein</fullName>
    </submittedName>
</protein>
<evidence type="ECO:0000313" key="1">
    <source>
        <dbReference type="EMBL" id="CDU10773.1"/>
    </source>
</evidence>
<keyword evidence="1" id="KW-0378">Hydrolase</keyword>
<evidence type="ECO:0000313" key="2">
    <source>
        <dbReference type="Proteomes" id="UP000041625"/>
    </source>
</evidence>
<proteinExistence type="predicted"/>
<comment type="caution">
    <text evidence="1">The sequence shown here is derived from an EMBL/GenBank/DDBJ whole genome shotgun (WGS) entry which is preliminary data.</text>
</comment>
<reference evidence="1 2" key="1">
    <citation type="submission" date="2014-06" db="EMBL/GenBank/DDBJ databases">
        <authorList>
            <person name="Le Roux F."/>
        </authorList>
    </citation>
    <scope>NUCLEOTIDE SEQUENCE [LARGE SCALE GENOMIC DNA]</scope>
    <source>
        <strain evidence="1 2">J2-31</strain>
    </source>
</reference>
<dbReference type="Proteomes" id="UP000041625">
    <property type="component" value="Unassembled WGS sequence"/>
</dbReference>
<name>A0AA86XV77_9VIBR</name>
<keyword evidence="2" id="KW-1185">Reference proteome</keyword>
<dbReference type="EMBL" id="CCKJ01000142">
    <property type="protein sequence ID" value="CDU10773.1"/>
    <property type="molecule type" value="Genomic_DNA"/>
</dbReference>
<organism evidence="1 2">
    <name type="scientific">Vibrio coralliirubri</name>
    <dbReference type="NCBI Taxonomy" id="1516159"/>
    <lineage>
        <taxon>Bacteria</taxon>
        <taxon>Pseudomonadati</taxon>
        <taxon>Pseudomonadota</taxon>
        <taxon>Gammaproteobacteria</taxon>
        <taxon>Vibrionales</taxon>
        <taxon>Vibrionaceae</taxon>
        <taxon>Vibrio</taxon>
    </lineage>
</organism>
<dbReference type="AlphaFoldDB" id="A0AA86XV77"/>
<accession>A0AA86XV77</accession>
<gene>
    <name evidence="1" type="ORF">VCR31J2_2260040</name>
</gene>